<gene>
    <name evidence="4" type="ORF">CAEBREN_18816</name>
</gene>
<feature type="chain" id="PRO_5003405872" evidence="1">
    <location>
        <begin position="19"/>
        <end position="361"/>
    </location>
</feature>
<dbReference type="InParanoid" id="G0NJE3"/>
<dbReference type="EMBL" id="GL379895">
    <property type="protein sequence ID" value="EGT32246.1"/>
    <property type="molecule type" value="Genomic_DNA"/>
</dbReference>
<dbReference type="HOGENOM" id="CLU_050114_1_0_1"/>
<dbReference type="Pfam" id="PF24511">
    <property type="entry name" value="DUF7591"/>
    <property type="match status" value="1"/>
</dbReference>
<name>G0NJE3_CAEBE</name>
<evidence type="ECO:0000259" key="2">
    <source>
        <dbReference type="Pfam" id="PF02408"/>
    </source>
</evidence>
<keyword evidence="1" id="KW-0732">Signal</keyword>
<dbReference type="Proteomes" id="UP000008068">
    <property type="component" value="Unassembled WGS sequence"/>
</dbReference>
<dbReference type="OMA" id="ISENQQC"/>
<keyword evidence="5" id="KW-1185">Reference proteome</keyword>
<evidence type="ECO:0000256" key="1">
    <source>
        <dbReference type="SAM" id="SignalP"/>
    </source>
</evidence>
<protein>
    <submittedName>
        <fullName evidence="4">Uncharacterized protein</fullName>
    </submittedName>
</protein>
<feature type="domain" description="CUB-like" evidence="2">
    <location>
        <begin position="18"/>
        <end position="137"/>
    </location>
</feature>
<organism evidence="5">
    <name type="scientific">Caenorhabditis brenneri</name>
    <name type="common">Nematode worm</name>
    <dbReference type="NCBI Taxonomy" id="135651"/>
    <lineage>
        <taxon>Eukaryota</taxon>
        <taxon>Metazoa</taxon>
        <taxon>Ecdysozoa</taxon>
        <taxon>Nematoda</taxon>
        <taxon>Chromadorea</taxon>
        <taxon>Rhabditida</taxon>
        <taxon>Rhabditina</taxon>
        <taxon>Rhabditomorpha</taxon>
        <taxon>Rhabditoidea</taxon>
        <taxon>Rhabditidae</taxon>
        <taxon>Peloderinae</taxon>
        <taxon>Caenorhabditis</taxon>
    </lineage>
</organism>
<evidence type="ECO:0000313" key="4">
    <source>
        <dbReference type="EMBL" id="EGT32246.1"/>
    </source>
</evidence>
<dbReference type="AlphaFoldDB" id="G0NJE3"/>
<dbReference type="InterPro" id="IPR003366">
    <property type="entry name" value="CUB-like_dom"/>
</dbReference>
<dbReference type="PANTHER" id="PTHR47919:SF1">
    <property type="entry name" value="CUB-LIKE DOMAIN-CONTAINING PROTEIN"/>
    <property type="match status" value="1"/>
</dbReference>
<dbReference type="eggNOG" id="ENOG502R9TZ">
    <property type="taxonomic scope" value="Eukaryota"/>
</dbReference>
<dbReference type="FunCoup" id="G0NJE3">
    <property type="interactions" value="1063"/>
</dbReference>
<dbReference type="Pfam" id="PF02408">
    <property type="entry name" value="CUB_2"/>
    <property type="match status" value="1"/>
</dbReference>
<accession>G0NJE3</accession>
<reference evidence="5" key="1">
    <citation type="submission" date="2011-07" db="EMBL/GenBank/DDBJ databases">
        <authorList>
            <consortium name="Caenorhabditis brenneri Sequencing and Analysis Consortium"/>
            <person name="Wilson R.K."/>
        </authorList>
    </citation>
    <scope>NUCLEOTIDE SEQUENCE [LARGE SCALE GENOMIC DNA]</scope>
    <source>
        <strain evidence="5">PB2801</strain>
    </source>
</reference>
<dbReference type="PANTHER" id="PTHR47919">
    <property type="entry name" value="INFECTION RESPONSE PROTEIN-RELATED"/>
    <property type="match status" value="1"/>
</dbReference>
<dbReference type="OrthoDB" id="5840861at2759"/>
<feature type="signal peptide" evidence="1">
    <location>
        <begin position="1"/>
        <end position="18"/>
    </location>
</feature>
<feature type="domain" description="DUF7591" evidence="3">
    <location>
        <begin position="249"/>
        <end position="340"/>
    </location>
</feature>
<evidence type="ECO:0000313" key="5">
    <source>
        <dbReference type="Proteomes" id="UP000008068"/>
    </source>
</evidence>
<proteinExistence type="predicted"/>
<dbReference type="InterPro" id="IPR056013">
    <property type="entry name" value="DUF7591"/>
</dbReference>
<evidence type="ECO:0000259" key="3">
    <source>
        <dbReference type="Pfam" id="PF24511"/>
    </source>
</evidence>
<dbReference type="STRING" id="135651.G0NJE3"/>
<sequence length="361" mass="40630">MFRLIILVLAALAITSHGYSCNNQTNIINPPADLSQPQYYPSSWNGELPIPVVDNYQYCFLTVNIPTGYYAQVTFYRNISFEGGTYVLYSNNQLTRITNDVTQPFFFTFPYFKVSLQTDNHNDSPQFAFKIVYTQYPQVQKNIIPITQGQPPVAVQANDKLTVFSGVANSFMGLMAFSLPDDSQNYLLRQSVVFGGDSFNSDFIGTLDFISNSRQPITTYGNKIAVYTFGLRNIFSNTPLFMGQNGQDVRKYNKYRGANCPSTGNCTLFLDGTWGNSLTVTDYNGSEFIKGFNSFSDEGTINVYENMVSNTTRIASLTSTNYLQQLPLEVKGSMKFYEINGYGKYEMVVTRDVSRASRTSH</sequence>
<dbReference type="GO" id="GO:0045087">
    <property type="term" value="P:innate immune response"/>
    <property type="evidence" value="ECO:0007669"/>
    <property type="project" value="TreeGrafter"/>
</dbReference>